<sequence length="237" mass="27890">MEQLKVDWLTDGLIDFEYKKYVLLAYLKNVKANFDDKKLYPFMSDMVFHYQNLMTIKSNKSLLYENFPKSISKADFSKLKLTYKKLVEDDDLMLEIESIVEFAMPKFQNALEVGKEIYEFVENNLEFVPVGVTPIYTNEGYLFLSQDVSSDVNIYQYQLTFFEQSNEKFRGINTHFLKREERTLSNTFEQIKLKLVKKFADLPNPATYAIVSKRFFPLPETLLPIAKRLLVRNISIS</sequence>
<evidence type="ECO:0000313" key="1">
    <source>
        <dbReference type="EMBL" id="WOK08756.1"/>
    </source>
</evidence>
<dbReference type="EMBL" id="CP136051">
    <property type="protein sequence ID" value="WOK08756.1"/>
    <property type="molecule type" value="Genomic_DNA"/>
</dbReference>
<gene>
    <name evidence="1" type="ORF">RT717_08920</name>
</gene>
<reference evidence="1 2" key="1">
    <citation type="journal article" date="2023" name="Microbiol. Resour. Announc.">
        <title>Complete Genome Sequence of Imperialibacter roseus strain P4T.</title>
        <authorList>
            <person name="Tizabi D.R."/>
            <person name="Bachvaroff T."/>
            <person name="Hill R.T."/>
        </authorList>
    </citation>
    <scope>NUCLEOTIDE SEQUENCE [LARGE SCALE GENOMIC DNA]</scope>
    <source>
        <strain evidence="1 2">P4T</strain>
    </source>
</reference>
<dbReference type="Proteomes" id="UP001302349">
    <property type="component" value="Chromosome"/>
</dbReference>
<accession>A0ABZ0IVW4</accession>
<name>A0ABZ0IVW4_9BACT</name>
<protein>
    <submittedName>
        <fullName evidence="1">Uncharacterized protein</fullName>
    </submittedName>
</protein>
<evidence type="ECO:0000313" key="2">
    <source>
        <dbReference type="Proteomes" id="UP001302349"/>
    </source>
</evidence>
<proteinExistence type="predicted"/>
<organism evidence="1 2">
    <name type="scientific">Imperialibacter roseus</name>
    <dbReference type="NCBI Taxonomy" id="1324217"/>
    <lineage>
        <taxon>Bacteria</taxon>
        <taxon>Pseudomonadati</taxon>
        <taxon>Bacteroidota</taxon>
        <taxon>Cytophagia</taxon>
        <taxon>Cytophagales</taxon>
        <taxon>Flammeovirgaceae</taxon>
        <taxon>Imperialibacter</taxon>
    </lineage>
</organism>
<dbReference type="RefSeq" id="WP_317491389.1">
    <property type="nucleotide sequence ID" value="NZ_CP136051.1"/>
</dbReference>
<keyword evidence="2" id="KW-1185">Reference proteome</keyword>